<dbReference type="EMBL" id="PDUG01000001">
    <property type="protein sequence ID" value="PIC55462.1"/>
    <property type="molecule type" value="Genomic_DNA"/>
</dbReference>
<dbReference type="OrthoDB" id="5868383at2759"/>
<protein>
    <recommendedName>
        <fullName evidence="1">NTF2-like domain-containing protein</fullName>
    </recommendedName>
</protein>
<dbReference type="STRING" id="1611254.A0A2G5VUI9"/>
<proteinExistence type="predicted"/>
<dbReference type="Proteomes" id="UP000230233">
    <property type="component" value="Chromosome I"/>
</dbReference>
<keyword evidence="3" id="KW-1185">Reference proteome</keyword>
<dbReference type="Pfam" id="PF26530">
    <property type="entry name" value="NTF2_3"/>
    <property type="match status" value="1"/>
</dbReference>
<evidence type="ECO:0000259" key="1">
    <source>
        <dbReference type="Pfam" id="PF26530"/>
    </source>
</evidence>
<name>A0A2G5VUI9_9PELO</name>
<dbReference type="AlphaFoldDB" id="A0A2G5VUI9"/>
<accession>A0A2G5VUI9</accession>
<sequence length="97" mass="10783">MQSAVDARDATQLGALFDDKFKFKTCNGYEDKAAAIAKIMEVPWFITISLKFVSSQFQGNRHVEAVVDIISPKGSERTMFILDLTKNALVLGRLPNC</sequence>
<gene>
    <name evidence="2" type="primary">Cnig_chr_I.g73</name>
    <name evidence="2" type="ORF">B9Z55_000073</name>
</gene>
<organism evidence="2 3">
    <name type="scientific">Caenorhabditis nigoni</name>
    <dbReference type="NCBI Taxonomy" id="1611254"/>
    <lineage>
        <taxon>Eukaryota</taxon>
        <taxon>Metazoa</taxon>
        <taxon>Ecdysozoa</taxon>
        <taxon>Nematoda</taxon>
        <taxon>Chromadorea</taxon>
        <taxon>Rhabditida</taxon>
        <taxon>Rhabditina</taxon>
        <taxon>Rhabditomorpha</taxon>
        <taxon>Rhabditoidea</taxon>
        <taxon>Rhabditidae</taxon>
        <taxon>Peloderinae</taxon>
        <taxon>Caenorhabditis</taxon>
    </lineage>
</organism>
<reference evidence="3" key="1">
    <citation type="submission" date="2017-10" db="EMBL/GenBank/DDBJ databases">
        <title>Rapid genome shrinkage in a self-fertile nematode reveals novel sperm competition proteins.</title>
        <authorList>
            <person name="Yin D."/>
            <person name="Schwarz E.M."/>
            <person name="Thomas C.G."/>
            <person name="Felde R.L."/>
            <person name="Korf I.F."/>
            <person name="Cutter A.D."/>
            <person name="Schartner C.M."/>
            <person name="Ralston E.J."/>
            <person name="Meyer B.J."/>
            <person name="Haag E.S."/>
        </authorList>
    </citation>
    <scope>NUCLEOTIDE SEQUENCE [LARGE SCALE GENOMIC DNA]</scope>
    <source>
        <strain evidence="3">JU1422</strain>
    </source>
</reference>
<evidence type="ECO:0000313" key="2">
    <source>
        <dbReference type="EMBL" id="PIC55462.1"/>
    </source>
</evidence>
<feature type="domain" description="NTF2-like" evidence="1">
    <location>
        <begin position="1"/>
        <end position="97"/>
    </location>
</feature>
<evidence type="ECO:0000313" key="3">
    <source>
        <dbReference type="Proteomes" id="UP000230233"/>
    </source>
</evidence>
<dbReference type="InterPro" id="IPR058721">
    <property type="entry name" value="NTF2_3"/>
</dbReference>
<comment type="caution">
    <text evidence="2">The sequence shown here is derived from an EMBL/GenBank/DDBJ whole genome shotgun (WGS) entry which is preliminary data.</text>
</comment>